<keyword evidence="11" id="KW-0206">Cytoskeleton</keyword>
<evidence type="ECO:0000256" key="3">
    <source>
        <dbReference type="ARBA" id="ARBA00022553"/>
    </source>
</evidence>
<dbReference type="SMART" id="SM00129">
    <property type="entry name" value="KISc"/>
    <property type="match status" value="1"/>
</dbReference>
<keyword evidence="6 14" id="KW-0547">Nucleotide-binding</keyword>
<evidence type="ECO:0000259" key="17">
    <source>
        <dbReference type="PROSITE" id="PS50067"/>
    </source>
</evidence>
<evidence type="ECO:0000256" key="13">
    <source>
        <dbReference type="ARBA" id="ARBA00034704"/>
    </source>
</evidence>
<evidence type="ECO:0000256" key="15">
    <source>
        <dbReference type="SAM" id="Coils"/>
    </source>
</evidence>
<evidence type="ECO:0000256" key="4">
    <source>
        <dbReference type="ARBA" id="ARBA00022618"/>
    </source>
</evidence>
<comment type="similarity">
    <text evidence="13">Belongs to the TRAFAC class myosin-kinesin ATPase superfamily. Kinesin family. KIN-5/BimC subfamily.</text>
</comment>
<keyword evidence="9 15" id="KW-0175">Coiled coil</keyword>
<keyword evidence="12" id="KW-0131">Cell cycle</keyword>
<dbReference type="PANTHER" id="PTHR47970">
    <property type="entry name" value="KINESIN-LIKE PROTEIN KIF11"/>
    <property type="match status" value="1"/>
</dbReference>
<keyword evidence="3" id="KW-0597">Phosphoprotein</keyword>
<keyword evidence="7" id="KW-0498">Mitosis</keyword>
<keyword evidence="4" id="KW-0132">Cell division</keyword>
<comment type="caution">
    <text evidence="18">The sequence shown here is derived from an EMBL/GenBank/DDBJ whole genome shotgun (WGS) entry which is preliminary data.</text>
</comment>
<dbReference type="InterPro" id="IPR047241">
    <property type="entry name" value="KIF11-like_kin_motor_dom"/>
</dbReference>
<evidence type="ECO:0000313" key="18">
    <source>
        <dbReference type="EMBL" id="CAL8115498.1"/>
    </source>
</evidence>
<dbReference type="InterPro" id="IPR047149">
    <property type="entry name" value="KIF11-like"/>
</dbReference>
<evidence type="ECO:0000256" key="6">
    <source>
        <dbReference type="ARBA" id="ARBA00022741"/>
    </source>
</evidence>
<dbReference type="InterPro" id="IPR025901">
    <property type="entry name" value="Kinesin-assoc_MT-bd_dom"/>
</dbReference>
<dbReference type="PROSITE" id="PS00411">
    <property type="entry name" value="KINESIN_MOTOR_1"/>
    <property type="match status" value="1"/>
</dbReference>
<dbReference type="InterPro" id="IPR001752">
    <property type="entry name" value="Kinesin_motor_dom"/>
</dbReference>
<dbReference type="PROSITE" id="PS50067">
    <property type="entry name" value="KINESIN_MOTOR_2"/>
    <property type="match status" value="1"/>
</dbReference>
<feature type="compositionally biased region" description="Low complexity" evidence="16">
    <location>
        <begin position="1002"/>
        <end position="1019"/>
    </location>
</feature>
<dbReference type="EMBL" id="CAXLJM020000051">
    <property type="protein sequence ID" value="CAL8115508.1"/>
    <property type="molecule type" value="Genomic_DNA"/>
</dbReference>
<proteinExistence type="inferred from homology"/>
<dbReference type="InterPro" id="IPR027417">
    <property type="entry name" value="P-loop_NTPase"/>
</dbReference>
<evidence type="ECO:0000256" key="11">
    <source>
        <dbReference type="ARBA" id="ARBA00023212"/>
    </source>
</evidence>
<feature type="domain" description="Kinesin motor" evidence="17">
    <location>
        <begin position="29"/>
        <end position="369"/>
    </location>
</feature>
<accession>A0ABP1QZJ0</accession>
<reference evidence="18 20" key="1">
    <citation type="submission" date="2024-08" db="EMBL/GenBank/DDBJ databases">
        <authorList>
            <person name="Cucini C."/>
            <person name="Frati F."/>
        </authorList>
    </citation>
    <scope>NUCLEOTIDE SEQUENCE [LARGE SCALE GENOMIC DNA]</scope>
</reference>
<keyword evidence="20" id="KW-1185">Reference proteome</keyword>
<evidence type="ECO:0000256" key="1">
    <source>
        <dbReference type="ARBA" id="ARBA00004245"/>
    </source>
</evidence>
<dbReference type="Gene3D" id="3.40.850.10">
    <property type="entry name" value="Kinesin motor domain"/>
    <property type="match status" value="1"/>
</dbReference>
<feature type="compositionally biased region" description="Basic residues" evidence="16">
    <location>
        <begin position="1151"/>
        <end position="1166"/>
    </location>
</feature>
<evidence type="ECO:0000256" key="14">
    <source>
        <dbReference type="PROSITE-ProRule" id="PRU00283"/>
    </source>
</evidence>
<dbReference type="Pfam" id="PF00225">
    <property type="entry name" value="Kinesin"/>
    <property type="match status" value="1"/>
</dbReference>
<keyword evidence="10 14" id="KW-0505">Motor protein</keyword>
<evidence type="ECO:0000256" key="9">
    <source>
        <dbReference type="ARBA" id="ARBA00023054"/>
    </source>
</evidence>
<protein>
    <recommendedName>
        <fullName evidence="17">Kinesin motor domain-containing protein</fullName>
    </recommendedName>
</protein>
<dbReference type="InterPro" id="IPR019821">
    <property type="entry name" value="Kinesin_motor_CS"/>
</dbReference>
<feature type="region of interest" description="Disordered" evidence="16">
    <location>
        <begin position="1002"/>
        <end position="1036"/>
    </location>
</feature>
<dbReference type="EMBL" id="CAXLJM020000051">
    <property type="protein sequence ID" value="CAL8115498.1"/>
    <property type="molecule type" value="Genomic_DNA"/>
</dbReference>
<feature type="region of interest" description="Disordered" evidence="16">
    <location>
        <begin position="1122"/>
        <end position="1166"/>
    </location>
</feature>
<gene>
    <name evidence="18" type="ORF">ODALV1_LOCUS16882</name>
    <name evidence="19" type="ORF">ODALV1_LOCUS16886</name>
</gene>
<name>A0ABP1QZJ0_9HEXA</name>
<evidence type="ECO:0000256" key="12">
    <source>
        <dbReference type="ARBA" id="ARBA00023306"/>
    </source>
</evidence>
<feature type="coiled-coil region" evidence="15">
    <location>
        <begin position="385"/>
        <end position="463"/>
    </location>
</feature>
<keyword evidence="2" id="KW-0963">Cytoplasm</keyword>
<keyword evidence="5" id="KW-0493">Microtubule</keyword>
<dbReference type="Proteomes" id="UP001642540">
    <property type="component" value="Unassembled WGS sequence"/>
</dbReference>
<dbReference type="PANTHER" id="PTHR47970:SF12">
    <property type="entry name" value="KINESIN FAMILY MEMBER 11"/>
    <property type="match status" value="1"/>
</dbReference>
<evidence type="ECO:0000256" key="10">
    <source>
        <dbReference type="ARBA" id="ARBA00023175"/>
    </source>
</evidence>
<feature type="region of interest" description="Disordered" evidence="16">
    <location>
        <begin position="1"/>
        <end position="23"/>
    </location>
</feature>
<evidence type="ECO:0000313" key="19">
    <source>
        <dbReference type="EMBL" id="CAL8115508.1"/>
    </source>
</evidence>
<evidence type="ECO:0000256" key="2">
    <source>
        <dbReference type="ARBA" id="ARBA00022490"/>
    </source>
</evidence>
<evidence type="ECO:0000256" key="7">
    <source>
        <dbReference type="ARBA" id="ARBA00022776"/>
    </source>
</evidence>
<dbReference type="CDD" id="cd01364">
    <property type="entry name" value="KISc_BimC_Eg5"/>
    <property type="match status" value="1"/>
</dbReference>
<evidence type="ECO:0000313" key="20">
    <source>
        <dbReference type="Proteomes" id="UP001642540"/>
    </source>
</evidence>
<evidence type="ECO:0000256" key="16">
    <source>
        <dbReference type="SAM" id="MobiDB-lite"/>
    </source>
</evidence>
<feature type="binding site" evidence="14">
    <location>
        <begin position="109"/>
        <end position="116"/>
    </location>
    <ligand>
        <name>ATP</name>
        <dbReference type="ChEBI" id="CHEBI:30616"/>
    </ligand>
</feature>
<dbReference type="InterPro" id="IPR036961">
    <property type="entry name" value="Kinesin_motor_dom_sf"/>
</dbReference>
<dbReference type="Pfam" id="PF13931">
    <property type="entry name" value="Microtub_bind"/>
    <property type="match status" value="1"/>
</dbReference>
<sequence>MSALQLHDSKMDSKTELQGSAGKRERNQNIQVYVRVRPMTPGGQVKVIETPGVREVVVRERSVANITKTFTFDKVFNTESTQLDVYDTVVSPLLKEVLLGYNCTVFAYGQTGTGKTYTMEGELNTTNTMLFLGVDGKEAGILPRALSDIFDEVRAMSCDYQVRASYLELYNEELFDLLATVEPNPNQTKKTLRIYEDANRKGSVVIQGLEEVIVQNKQEVYNVLRRGSQHRKTASTVLNHSSSRSHAVFTITVHMKESNVDGEEMVKVGKLHLVDLAGSENIGKSGAVDKRAREAGSINQSLLTLGRVITALVERAPHVPYRESKLTRLLQDSLGGKTKTSIIATISPAQCNIEETLSTLDYAHRAKNIMNKPEVNQRLTKREALSIYTEEIERLRKDLMAARDGAGFFIDLANYNMMQNQIASLNLELVEKNNSIQSLKETIEKKEEELVEEAIKVVELTEDNYTKRKMLEKAHGDNVRYQARLAESFQRADELEHLLRAQAHTERKLSSEAGCLLRTTKDTVSTIEALHKRLDRKKEVEDANQKHTKRFRKDLDDMLNNIVSTLHQAKEKHVLQVVDIVHRIDERKSFKTRITDTFVEQLTITLNNFINISGFTKNFLDNLKSRVSLTISDANRHSLDEADTDVKKMAEMKESLAEMLQSMKTQFGTMKTDIAKLKTMMAKEFDDLEEQVKTVLVQDMDEFSRLETVLMNVKSSFKTLADEFEGNDRCFELRQDKYKERYQHKMDLILKSLDELKMDTDEYFDGAADAHKQLMSKFNVSKVDCDTMLSDEVKALQASKAVPEKLSSNFTQFREKNVTAHQKQLSNLHEKMDFRIQASRQIEKKVNAVATTHSDMISERLNYMTKHNEKITLELNAGLHRINPTVETLRTGLDTLKTTFTKAVKGLTASELDFTQSLRDMTNEEVTQLSTNMESATSEVKKISGFQNEFWESNYLHDAPTGATPMKREYQYPTSLSATSPHEQVVKRYRMVSKRIQETLLECESGSGSSSEASTVVSESGDELNLSEEERQRKESEAKVLEIEVQERNEQQRAWVEQEIKRRVMHRKAQIELDSGTPLKDLLQELGRPKTVDELQEQENKDALLVLKGEVEVGKHVKTICKAPKITSSPNVEEKENAEPNPVPAPASSNNKKRRNSGQKKKKGRD</sequence>
<evidence type="ECO:0000256" key="5">
    <source>
        <dbReference type="ARBA" id="ARBA00022701"/>
    </source>
</evidence>
<evidence type="ECO:0000256" key="8">
    <source>
        <dbReference type="ARBA" id="ARBA00022840"/>
    </source>
</evidence>
<keyword evidence="8 14" id="KW-0067">ATP-binding</keyword>
<organism evidence="18 20">
    <name type="scientific">Orchesella dallaii</name>
    <dbReference type="NCBI Taxonomy" id="48710"/>
    <lineage>
        <taxon>Eukaryota</taxon>
        <taxon>Metazoa</taxon>
        <taxon>Ecdysozoa</taxon>
        <taxon>Arthropoda</taxon>
        <taxon>Hexapoda</taxon>
        <taxon>Collembola</taxon>
        <taxon>Entomobryomorpha</taxon>
        <taxon>Entomobryoidea</taxon>
        <taxon>Orchesellidae</taxon>
        <taxon>Orchesellinae</taxon>
        <taxon>Orchesella</taxon>
    </lineage>
</organism>
<comment type="subcellular location">
    <subcellularLocation>
        <location evidence="1">Cytoplasm</location>
        <location evidence="1">Cytoskeleton</location>
    </subcellularLocation>
</comment>
<dbReference type="SUPFAM" id="SSF52540">
    <property type="entry name" value="P-loop containing nucleoside triphosphate hydrolases"/>
    <property type="match status" value="1"/>
</dbReference>
<dbReference type="PRINTS" id="PR00380">
    <property type="entry name" value="KINESINHEAVY"/>
</dbReference>